<gene>
    <name evidence="1" type="ORF">ACFSVL_29940</name>
</gene>
<evidence type="ECO:0000313" key="1">
    <source>
        <dbReference type="EMBL" id="MFD2471651.1"/>
    </source>
</evidence>
<protein>
    <submittedName>
        <fullName evidence="1">Uncharacterized protein</fullName>
    </submittedName>
</protein>
<name>A0ABW5HES1_9PSEU</name>
<dbReference type="RefSeq" id="WP_378308897.1">
    <property type="nucleotide sequence ID" value="NZ_JBHUKS010000023.1"/>
</dbReference>
<dbReference type="EMBL" id="JBHUKS010000023">
    <property type="protein sequence ID" value="MFD2471651.1"/>
    <property type="molecule type" value="Genomic_DNA"/>
</dbReference>
<sequence length="204" mass="22440">MTQRPIIDAGPSLNFLSINQERLLIRVLGQLSAPETVQDEVLRKASQDARFRAADAVWRKLTPKWVRVLSDDPTPELTAVIERITRLPALQRLQQSRDLGELMVVAHAVVAAESGQTVRVLIDDGQGARLATAEAARLERLRSQGKPVGAVELVSTVTVLEIAALKRLVVDRGAMGDLYGRMRKLDDGLPPIGQTRLLLSQVWS</sequence>
<reference evidence="2" key="1">
    <citation type="journal article" date="2019" name="Int. J. Syst. Evol. Microbiol.">
        <title>The Global Catalogue of Microorganisms (GCM) 10K type strain sequencing project: providing services to taxonomists for standard genome sequencing and annotation.</title>
        <authorList>
            <consortium name="The Broad Institute Genomics Platform"/>
            <consortium name="The Broad Institute Genome Sequencing Center for Infectious Disease"/>
            <person name="Wu L."/>
            <person name="Ma J."/>
        </authorList>
    </citation>
    <scope>NUCLEOTIDE SEQUENCE [LARGE SCALE GENOMIC DNA]</scope>
    <source>
        <strain evidence="2">CGMCC 4.7641</strain>
    </source>
</reference>
<dbReference type="Proteomes" id="UP001597483">
    <property type="component" value="Unassembled WGS sequence"/>
</dbReference>
<comment type="caution">
    <text evidence="1">The sequence shown here is derived from an EMBL/GenBank/DDBJ whole genome shotgun (WGS) entry which is preliminary data.</text>
</comment>
<proteinExistence type="predicted"/>
<organism evidence="1 2">
    <name type="scientific">Amycolatopsis silviterrae</name>
    <dbReference type="NCBI Taxonomy" id="1656914"/>
    <lineage>
        <taxon>Bacteria</taxon>
        <taxon>Bacillati</taxon>
        <taxon>Actinomycetota</taxon>
        <taxon>Actinomycetes</taxon>
        <taxon>Pseudonocardiales</taxon>
        <taxon>Pseudonocardiaceae</taxon>
        <taxon>Amycolatopsis</taxon>
    </lineage>
</organism>
<keyword evidence="2" id="KW-1185">Reference proteome</keyword>
<evidence type="ECO:0000313" key="2">
    <source>
        <dbReference type="Proteomes" id="UP001597483"/>
    </source>
</evidence>
<accession>A0ABW5HES1</accession>